<organism evidence="7 8">
    <name type="scientific">Marininema mesophilum</name>
    <dbReference type="NCBI Taxonomy" id="1048340"/>
    <lineage>
        <taxon>Bacteria</taxon>
        <taxon>Bacillati</taxon>
        <taxon>Bacillota</taxon>
        <taxon>Bacilli</taxon>
        <taxon>Bacillales</taxon>
        <taxon>Thermoactinomycetaceae</taxon>
        <taxon>Marininema</taxon>
    </lineage>
</organism>
<dbReference type="STRING" id="1048340.SAMN05444487_1186"/>
<dbReference type="EMBL" id="FNNQ01000018">
    <property type="protein sequence ID" value="SDX44469.1"/>
    <property type="molecule type" value="Genomic_DNA"/>
</dbReference>
<dbReference type="SUPFAM" id="SSF52540">
    <property type="entry name" value="P-loop containing nucleoside triphosphate hydrolases"/>
    <property type="match status" value="1"/>
</dbReference>
<feature type="binding site" evidence="4">
    <location>
        <begin position="156"/>
        <end position="163"/>
    </location>
    <ligand>
        <name>ATP</name>
        <dbReference type="ChEBI" id="CHEBI:30616"/>
    </ligand>
</feature>
<dbReference type="InterPro" id="IPR050206">
    <property type="entry name" value="FtsK/SpoIIIE/SftA"/>
</dbReference>
<evidence type="ECO:0000256" key="1">
    <source>
        <dbReference type="ARBA" id="ARBA00004141"/>
    </source>
</evidence>
<dbReference type="CDD" id="cd01127">
    <property type="entry name" value="TrwB_TraG_TraD_VirD4"/>
    <property type="match status" value="1"/>
</dbReference>
<dbReference type="AlphaFoldDB" id="A0A1H3BTG9"/>
<dbReference type="InterPro" id="IPR027417">
    <property type="entry name" value="P-loop_NTPase"/>
</dbReference>
<evidence type="ECO:0000259" key="6">
    <source>
        <dbReference type="PROSITE" id="PS50901"/>
    </source>
</evidence>
<dbReference type="Gene3D" id="3.40.50.300">
    <property type="entry name" value="P-loop containing nucleotide triphosphate hydrolases"/>
    <property type="match status" value="1"/>
</dbReference>
<dbReference type="GO" id="GO:0005524">
    <property type="term" value="F:ATP binding"/>
    <property type="evidence" value="ECO:0007669"/>
    <property type="project" value="UniProtKB-UniRule"/>
</dbReference>
<feature type="domain" description="FtsK" evidence="6">
    <location>
        <begin position="138"/>
        <end position="322"/>
    </location>
</feature>
<proteinExistence type="predicted"/>
<dbReference type="RefSeq" id="WP_177168090.1">
    <property type="nucleotide sequence ID" value="NZ_FNNQ01000018.1"/>
</dbReference>
<protein>
    <submittedName>
        <fullName evidence="7">DNA segregation ATPase FtsK/SpoIIIE, S-DNA-T family</fullName>
    </submittedName>
</protein>
<gene>
    <name evidence="7" type="ORF">SAMN05444487_1186</name>
</gene>
<dbReference type="PROSITE" id="PS50901">
    <property type="entry name" value="FTSK"/>
    <property type="match status" value="1"/>
</dbReference>
<evidence type="ECO:0000256" key="4">
    <source>
        <dbReference type="PROSITE-ProRule" id="PRU00289"/>
    </source>
</evidence>
<keyword evidence="8" id="KW-1185">Reference proteome</keyword>
<dbReference type="PANTHER" id="PTHR22683">
    <property type="entry name" value="SPORULATION PROTEIN RELATED"/>
    <property type="match status" value="1"/>
</dbReference>
<keyword evidence="3 4" id="KW-0067">ATP-binding</keyword>
<evidence type="ECO:0000256" key="2">
    <source>
        <dbReference type="ARBA" id="ARBA00022741"/>
    </source>
</evidence>
<dbReference type="PANTHER" id="PTHR22683:SF41">
    <property type="entry name" value="DNA TRANSLOCASE FTSK"/>
    <property type="match status" value="1"/>
</dbReference>
<accession>A0A1H3BTG9</accession>
<evidence type="ECO:0000256" key="3">
    <source>
        <dbReference type="ARBA" id="ARBA00022840"/>
    </source>
</evidence>
<reference evidence="7 8" key="1">
    <citation type="submission" date="2016-10" db="EMBL/GenBank/DDBJ databases">
        <authorList>
            <person name="de Groot N.N."/>
        </authorList>
    </citation>
    <scope>NUCLEOTIDE SEQUENCE [LARGE SCALE GENOMIC DNA]</scope>
    <source>
        <strain evidence="7 8">DSM 45610</strain>
    </source>
</reference>
<dbReference type="Proteomes" id="UP000198534">
    <property type="component" value="Unassembled WGS sequence"/>
</dbReference>
<comment type="subcellular location">
    <subcellularLocation>
        <location evidence="1">Membrane</location>
        <topology evidence="1">Multi-pass membrane protein</topology>
    </subcellularLocation>
</comment>
<dbReference type="GO" id="GO:0003677">
    <property type="term" value="F:DNA binding"/>
    <property type="evidence" value="ECO:0007669"/>
    <property type="project" value="InterPro"/>
</dbReference>
<dbReference type="InterPro" id="IPR002543">
    <property type="entry name" value="FtsK_dom"/>
</dbReference>
<dbReference type="GO" id="GO:0016020">
    <property type="term" value="C:membrane"/>
    <property type="evidence" value="ECO:0007669"/>
    <property type="project" value="UniProtKB-SubCell"/>
</dbReference>
<feature type="region of interest" description="Disordered" evidence="5">
    <location>
        <begin position="374"/>
        <end position="398"/>
    </location>
</feature>
<evidence type="ECO:0000256" key="5">
    <source>
        <dbReference type="SAM" id="MobiDB-lite"/>
    </source>
</evidence>
<keyword evidence="2 4" id="KW-0547">Nucleotide-binding</keyword>
<dbReference type="Pfam" id="PF01580">
    <property type="entry name" value="FtsK_SpoIIIE"/>
    <property type="match status" value="1"/>
</dbReference>
<name>A0A1H3BTG9_9BACL</name>
<sequence>MLVSGMMMGATMAVMSGIGMVRLTKDRDRHALLSVLFSSGFKRKIGDKDRPPKCTGSSRTNYGRRYHVNLPPGKSSKDAEKLQDAISQAIRKDCEVRYDHNQGFYIDVFTTGLPKKVEYSPNYIRKDYKVPVGIDRQGATAYYDFAGNFPHLLIGGASGGGKSYLLRSIITSLSLGLKPELYLADLKGGVELAPFSTLENCSGFTSSMVGMVKMLMRIEKEMNRRLEILRDDKKQEWKGRRIIFILDEMIDLHGFPGESKEMKGVRIAAKTALAQISAKGRAAGVLFVLCTQRPDAKVIDGIIKTNVAGRIGFRTTDEIQSGIIMDSPKLARLPDDIPGRALFRKAGLTEIQTFYLSEEKATEYLAEVGRRGQPNEYRDIDPLVGDSAESGDIRLFDD</sequence>
<evidence type="ECO:0000313" key="8">
    <source>
        <dbReference type="Proteomes" id="UP000198534"/>
    </source>
</evidence>
<evidence type="ECO:0000313" key="7">
    <source>
        <dbReference type="EMBL" id="SDX44469.1"/>
    </source>
</evidence>